<dbReference type="Pfam" id="PF02355">
    <property type="entry name" value="SecD_SecF_C"/>
    <property type="match status" value="1"/>
</dbReference>
<dbReference type="NCBIfam" id="TIGR00916">
    <property type="entry name" value="2A0604s01"/>
    <property type="match status" value="1"/>
</dbReference>
<dbReference type="Pfam" id="PF22599">
    <property type="entry name" value="SecDF_P1_head"/>
    <property type="match status" value="1"/>
</dbReference>
<evidence type="ECO:0000313" key="14">
    <source>
        <dbReference type="EMBL" id="VAV90061.1"/>
    </source>
</evidence>
<dbReference type="GO" id="GO:0006886">
    <property type="term" value="P:intracellular protein transport"/>
    <property type="evidence" value="ECO:0007669"/>
    <property type="project" value="InterPro"/>
</dbReference>
<dbReference type="EMBL" id="UOEE01000102">
    <property type="protein sequence ID" value="VAV90061.1"/>
    <property type="molecule type" value="Genomic_DNA"/>
</dbReference>
<gene>
    <name evidence="14" type="ORF">MNBD_ALPHA06-109</name>
</gene>
<feature type="transmembrane region" description="Helical" evidence="10">
    <location>
        <begin position="432"/>
        <end position="453"/>
    </location>
</feature>
<sequence>MLYFSKAKQISIWLVIVLGMLFALPNFLPEDIRGSEDVKGRLPVFIPSKTVNLGLDLQGGSYLLFEVDIDSVRKSKMESTQEEARQLLRGERPILPARNFRISGKTVSFKLSRPEQLEMALKRLETLNEISQTQLLSGNTNRPFVITSDADTGRISITVTDDTLTKQAKDAVVRSVEVIRKRITELGTKDPTILRQGNSRIIVEVPGESDPVRIKRIIEKTAQMSFHMVDSSVSVGEALAGRVPPGAKLVKTTNPGEPDLLIQRRSLVDGGDLINAQQTFNQSGQPAVSFTFNSRGALRFGNATAKNVGRRFAILLDDESITAPVIRSPILGGTGIIDGGFTVEGANDLAVLLRAGALPAKLDTLNERSVGPGLGQDSIRAGSIALLIGFVAVMIYMMLAYGRFGLFANTALVANVVLILGALSGLQATLTLPGIAGVILTIGMAVDANVLIFERIREELAIGRTPLNAVETGFAKARSTILDANITTLIAAMLLLLFGSGPVQGFGVTLAIGIFTSVFTAFLFSRMLTSYWLMRARPKTLSL</sequence>
<dbReference type="FunFam" id="1.20.1640.10:FF:000004">
    <property type="entry name" value="Protein translocase subunit SecD"/>
    <property type="match status" value="1"/>
</dbReference>
<feature type="transmembrane region" description="Helical" evidence="10">
    <location>
        <begin position="505"/>
        <end position="525"/>
    </location>
</feature>
<dbReference type="InterPro" id="IPR022813">
    <property type="entry name" value="SecD/SecF_arch_bac"/>
</dbReference>
<dbReference type="InterPro" id="IPR055344">
    <property type="entry name" value="SecD_SecF_C_bact"/>
</dbReference>
<dbReference type="PRINTS" id="PR00702">
    <property type="entry name" value="ACRIFLAVINRP"/>
</dbReference>
<dbReference type="PANTHER" id="PTHR30081:SF1">
    <property type="entry name" value="PROTEIN TRANSLOCASE SUBUNIT SECD"/>
    <property type="match status" value="1"/>
</dbReference>
<dbReference type="InterPro" id="IPR048634">
    <property type="entry name" value="SecD_SecF_C"/>
</dbReference>
<keyword evidence="2" id="KW-0813">Transport</keyword>
<keyword evidence="9 10" id="KW-0472">Membrane</keyword>
<name>A0A3B0RDN2_9ZZZZ</name>
<feature type="domain" description="SecDF P1 head subdomain" evidence="13">
    <location>
        <begin position="250"/>
        <end position="360"/>
    </location>
</feature>
<keyword evidence="6" id="KW-0653">Protein transport</keyword>
<feature type="domain" description="Protein export membrane protein SecD/SecF C-terminal" evidence="11">
    <location>
        <begin position="362"/>
        <end position="532"/>
    </location>
</feature>
<comment type="subcellular location">
    <subcellularLocation>
        <location evidence="1">Cell membrane</location>
        <topology evidence="1">Multi-pass membrane protein</topology>
    </subcellularLocation>
</comment>
<keyword evidence="4" id="KW-0997">Cell inner membrane</keyword>
<dbReference type="InterPro" id="IPR005791">
    <property type="entry name" value="SecD"/>
</dbReference>
<evidence type="ECO:0000256" key="4">
    <source>
        <dbReference type="ARBA" id="ARBA00022519"/>
    </source>
</evidence>
<feature type="transmembrane region" description="Helical" evidence="10">
    <location>
        <begin position="406"/>
        <end position="426"/>
    </location>
</feature>
<evidence type="ECO:0000259" key="11">
    <source>
        <dbReference type="Pfam" id="PF02355"/>
    </source>
</evidence>
<dbReference type="FunFam" id="3.30.1360.200:FF:000002">
    <property type="entry name" value="Preprotein translocase subunit SecD"/>
    <property type="match status" value="1"/>
</dbReference>
<keyword evidence="5 10" id="KW-0812">Transmembrane</keyword>
<evidence type="ECO:0000256" key="7">
    <source>
        <dbReference type="ARBA" id="ARBA00022989"/>
    </source>
</evidence>
<dbReference type="SUPFAM" id="SSF82866">
    <property type="entry name" value="Multidrug efflux transporter AcrB transmembrane domain"/>
    <property type="match status" value="1"/>
</dbReference>
<keyword evidence="8" id="KW-0811">Translocation</keyword>
<dbReference type="GO" id="GO:0015450">
    <property type="term" value="F:protein-transporting ATPase activity"/>
    <property type="evidence" value="ECO:0007669"/>
    <property type="project" value="InterPro"/>
</dbReference>
<evidence type="ECO:0000256" key="10">
    <source>
        <dbReference type="SAM" id="Phobius"/>
    </source>
</evidence>
<dbReference type="AlphaFoldDB" id="A0A3B0RDN2"/>
<evidence type="ECO:0000256" key="8">
    <source>
        <dbReference type="ARBA" id="ARBA00023010"/>
    </source>
</evidence>
<dbReference type="InterPro" id="IPR022646">
    <property type="entry name" value="SecD/SecF_CS"/>
</dbReference>
<accession>A0A3B0RDN2</accession>
<dbReference type="GO" id="GO:0005886">
    <property type="term" value="C:plasma membrane"/>
    <property type="evidence" value="ECO:0007669"/>
    <property type="project" value="UniProtKB-SubCell"/>
</dbReference>
<keyword evidence="7 10" id="KW-1133">Transmembrane helix</keyword>
<evidence type="ECO:0000256" key="3">
    <source>
        <dbReference type="ARBA" id="ARBA00022475"/>
    </source>
</evidence>
<dbReference type="Gene3D" id="1.20.1640.10">
    <property type="entry name" value="Multidrug efflux transporter AcrB transmembrane domain"/>
    <property type="match status" value="1"/>
</dbReference>
<organism evidence="14">
    <name type="scientific">hydrothermal vent metagenome</name>
    <dbReference type="NCBI Taxonomy" id="652676"/>
    <lineage>
        <taxon>unclassified sequences</taxon>
        <taxon>metagenomes</taxon>
        <taxon>ecological metagenomes</taxon>
    </lineage>
</organism>
<evidence type="ECO:0000256" key="2">
    <source>
        <dbReference type="ARBA" id="ARBA00022448"/>
    </source>
</evidence>
<protein>
    <submittedName>
        <fullName evidence="14">Protein translocase subunit SecD</fullName>
    </submittedName>
</protein>
<dbReference type="PANTHER" id="PTHR30081">
    <property type="entry name" value="PROTEIN-EXPORT MEMBRANE PROTEIN SEC"/>
    <property type="match status" value="1"/>
</dbReference>
<dbReference type="InterPro" id="IPR001036">
    <property type="entry name" value="Acrflvin-R"/>
</dbReference>
<dbReference type="InterPro" id="IPR048631">
    <property type="entry name" value="SecD_1st"/>
</dbReference>
<feature type="transmembrane region" description="Helical" evidence="10">
    <location>
        <begin position="481"/>
        <end position="499"/>
    </location>
</feature>
<dbReference type="InterPro" id="IPR054384">
    <property type="entry name" value="SecDF_P1_head"/>
</dbReference>
<dbReference type="Gene3D" id="3.30.1360.200">
    <property type="match status" value="1"/>
</dbReference>
<dbReference type="NCBIfam" id="TIGR01129">
    <property type="entry name" value="secD"/>
    <property type="match status" value="1"/>
</dbReference>
<dbReference type="Gene3D" id="3.30.70.3400">
    <property type="match status" value="1"/>
</dbReference>
<keyword evidence="3" id="KW-1003">Cell membrane</keyword>
<feature type="domain" description="Protein translocase subunit SecDF P1" evidence="12">
    <location>
        <begin position="174"/>
        <end position="230"/>
    </location>
</feature>
<feature type="transmembrane region" description="Helical" evidence="10">
    <location>
        <begin position="379"/>
        <end position="399"/>
    </location>
</feature>
<evidence type="ECO:0000259" key="12">
    <source>
        <dbReference type="Pfam" id="PF21760"/>
    </source>
</evidence>
<evidence type="ECO:0000256" key="5">
    <source>
        <dbReference type="ARBA" id="ARBA00022692"/>
    </source>
</evidence>
<proteinExistence type="inferred from homology"/>
<dbReference type="Pfam" id="PF21760">
    <property type="entry name" value="SecD_1st"/>
    <property type="match status" value="1"/>
</dbReference>
<feature type="transmembrane region" description="Helical" evidence="10">
    <location>
        <begin position="12"/>
        <end position="28"/>
    </location>
</feature>
<evidence type="ECO:0000259" key="13">
    <source>
        <dbReference type="Pfam" id="PF22599"/>
    </source>
</evidence>
<evidence type="ECO:0000256" key="1">
    <source>
        <dbReference type="ARBA" id="ARBA00004651"/>
    </source>
</evidence>
<evidence type="ECO:0000256" key="6">
    <source>
        <dbReference type="ARBA" id="ARBA00022927"/>
    </source>
</evidence>
<dbReference type="HAMAP" id="MF_01463_B">
    <property type="entry name" value="SecD_B"/>
    <property type="match status" value="1"/>
</dbReference>
<evidence type="ECO:0000256" key="9">
    <source>
        <dbReference type="ARBA" id="ARBA00023136"/>
    </source>
</evidence>
<reference evidence="14" key="1">
    <citation type="submission" date="2018-06" db="EMBL/GenBank/DDBJ databases">
        <authorList>
            <person name="Zhirakovskaya E."/>
        </authorList>
    </citation>
    <scope>NUCLEOTIDE SEQUENCE</scope>
</reference>
<dbReference type="Pfam" id="PF07549">
    <property type="entry name" value="Sec_GG"/>
    <property type="match status" value="1"/>
</dbReference>